<proteinExistence type="predicted"/>
<reference evidence="2 4" key="1">
    <citation type="submission" date="2015-03" db="EMBL/GenBank/DDBJ databases">
        <title>Complete genome sequence of Lactobacillus acetotolerans NBRC 13120.</title>
        <authorList>
            <person name="Toh H."/>
            <person name="Morita H."/>
            <person name="Fujita N."/>
        </authorList>
    </citation>
    <scope>NUCLEOTIDE SEQUENCE [LARGE SCALE GENOMIC DNA]</scope>
    <source>
        <strain evidence="2 4">NBRC 13120</strain>
    </source>
</reference>
<name>A0A0D6A1K8_9LACO</name>
<evidence type="ECO:0000313" key="2">
    <source>
        <dbReference type="EMBL" id="BAQ56693.1"/>
    </source>
</evidence>
<dbReference type="GeneID" id="78211679"/>
<evidence type="ECO:0000313" key="5">
    <source>
        <dbReference type="Proteomes" id="UP000325393"/>
    </source>
</evidence>
<dbReference type="PATRIC" id="fig|1600.4.peg.311"/>
<dbReference type="OrthoDB" id="2329173at2"/>
<feature type="transmembrane region" description="Helical" evidence="1">
    <location>
        <begin position="9"/>
        <end position="27"/>
    </location>
</feature>
<evidence type="ECO:0000313" key="4">
    <source>
        <dbReference type="Proteomes" id="UP000035709"/>
    </source>
</evidence>
<reference evidence="3 5" key="2">
    <citation type="submission" date="2019-09" db="EMBL/GenBank/DDBJ databases">
        <title>Genome sequencing of Lactobacillus acetotolerans.</title>
        <authorList>
            <person name="Kim K."/>
        </authorList>
    </citation>
    <scope>NUCLEOTIDE SEQUENCE [LARGE SCALE GENOMIC DNA]</scope>
    <source>
        <strain evidence="3 5">LA749</strain>
    </source>
</reference>
<dbReference type="Proteomes" id="UP000325393">
    <property type="component" value="Chromosome"/>
</dbReference>
<keyword evidence="1" id="KW-1133">Transmembrane helix</keyword>
<dbReference type="AlphaFoldDB" id="A0A0D6A1K8"/>
<organism evidence="2 4">
    <name type="scientific">Lactobacillus acetotolerans</name>
    <dbReference type="NCBI Taxonomy" id="1600"/>
    <lineage>
        <taxon>Bacteria</taxon>
        <taxon>Bacillati</taxon>
        <taxon>Bacillota</taxon>
        <taxon>Bacilli</taxon>
        <taxon>Lactobacillales</taxon>
        <taxon>Lactobacillaceae</taxon>
        <taxon>Lactobacillus</taxon>
    </lineage>
</organism>
<protein>
    <submittedName>
        <fullName evidence="2">Uncharacterized protein</fullName>
    </submittedName>
</protein>
<dbReference type="KEGG" id="lae:LBAT_0304"/>
<keyword evidence="4" id="KW-1185">Reference proteome</keyword>
<dbReference type="Proteomes" id="UP000035709">
    <property type="component" value="Chromosome"/>
</dbReference>
<dbReference type="RefSeq" id="WP_151443562.1">
    <property type="nucleotide sequence ID" value="NZ_AP014808.1"/>
</dbReference>
<gene>
    <name evidence="3" type="ORF">LA749_01655</name>
    <name evidence="2" type="ORF">LBAT_0304</name>
</gene>
<keyword evidence="1" id="KW-0812">Transmembrane</keyword>
<accession>A0A0D6A1K8</accession>
<keyword evidence="1" id="KW-0472">Membrane</keyword>
<dbReference type="STRING" id="1600.LBAT_0304"/>
<dbReference type="EMBL" id="CP044496">
    <property type="protein sequence ID" value="QFG50804.1"/>
    <property type="molecule type" value="Genomic_DNA"/>
</dbReference>
<dbReference type="EMBL" id="AP014808">
    <property type="protein sequence ID" value="BAQ56693.1"/>
    <property type="molecule type" value="Genomic_DNA"/>
</dbReference>
<sequence>MMSKDIQKFLWFLLLFSDICLFIFAIYTSNFPSIFVVIIVATIIHFKGNEVMFGEFDRKRKAKYEERKKEIFKIRKQRAQERK</sequence>
<feature type="transmembrane region" description="Helical" evidence="1">
    <location>
        <begin position="33"/>
        <end position="53"/>
    </location>
</feature>
<evidence type="ECO:0000313" key="3">
    <source>
        <dbReference type="EMBL" id="QFG50804.1"/>
    </source>
</evidence>
<evidence type="ECO:0000256" key="1">
    <source>
        <dbReference type="SAM" id="Phobius"/>
    </source>
</evidence>